<feature type="compositionally biased region" description="Basic residues" evidence="2">
    <location>
        <begin position="702"/>
        <end position="711"/>
    </location>
</feature>
<dbReference type="InterPro" id="IPR051647">
    <property type="entry name" value="Mediator_comp_sub12"/>
</dbReference>
<feature type="region of interest" description="Disordered" evidence="2">
    <location>
        <begin position="362"/>
        <end position="391"/>
    </location>
</feature>
<evidence type="ECO:0000256" key="1">
    <source>
        <dbReference type="SAM" id="Coils"/>
    </source>
</evidence>
<evidence type="ECO:0000313" key="4">
    <source>
        <dbReference type="Proteomes" id="UP001244341"/>
    </source>
</evidence>
<sequence>MRELTFQAVIAGCSTKDFFRIAVEDSSVIRQFHIEANKDDTVTASDWDEAACTRVVCFTLAMAIPASVKRFVGAEPIRIKEKQSFEWLEGDTLKIVSIPIVQISLAKSLSTRAELLISNSSEGCQIDVTVSVSASVPWPMTSTVEALMADEAKRTVGQYVDYITKYVEGVLQQMNNEAAMQQQLQQVQQQEAPQAIEVAAAALAAVEELEAEQQQQQQQLAALAPAKQPATPPAAGEQGPPAVVWADARSAAPRAQLQPRTIVPAAASAVAAEDADVFFDASEGSTAVLEAMLRELKQAQAARQEANRLLLSIKDSVQQLERTVGKEVAFQEGVRWYHSESVAAWGTERPSLEDTHLHAKHLRTLTSGRDGYREHKKKKHDHTDDADDDGDEDVIAFRRNSTPCSADAAAAAAAAAAADPDAGADGCSRRPSRDSGVPTPSPAPDTCAFTAFQGPHMGGGVSAAGHNSAGILSELESIKGPAMAGLVDAHTAGQQQRISVSALLDSGPFGPAAARRLSQGLDGLALPHQRLSLYAMGSDVLDFLGDGCLGDLDAFLAANSTEQQQQQQQFPGLPRISDALGEMAAPAGRPCGGRYGGFGGDHWSSAAMAAAAFNASADATAAAAAACQQHGMPAVGGSRPPAAPGRAPGGFGLYLTSPHGNSNGIGGLHVAASAAGPVGAMVSGPGGAGGLDAAAADGSGSGRKRGRRSASHVHGGLALDVSGVKRPRVSGLLMDMDTPKVRAMAANAGIAALTPRSPAVTPSGIAAAARALVAARAAQQAAGNTAAMPGLNKQQQQTGSAAAARKTAVGFLPALADIERMI</sequence>
<keyword evidence="4" id="KW-1185">Reference proteome</keyword>
<accession>A0ABY8U5N8</accession>
<feature type="region of interest" description="Disordered" evidence="2">
    <location>
        <begin position="217"/>
        <end position="240"/>
    </location>
</feature>
<dbReference type="PANTHER" id="PTHR46007:SF12">
    <property type="entry name" value="C2H2-TYPE DOMAIN-CONTAINING PROTEIN-RELATED"/>
    <property type="match status" value="1"/>
</dbReference>
<dbReference type="EMBL" id="CP126214">
    <property type="protein sequence ID" value="WIA16535.1"/>
    <property type="molecule type" value="Genomic_DNA"/>
</dbReference>
<evidence type="ECO:0008006" key="5">
    <source>
        <dbReference type="Google" id="ProtNLM"/>
    </source>
</evidence>
<dbReference type="Proteomes" id="UP001244341">
    <property type="component" value="Chromosome 7b"/>
</dbReference>
<name>A0ABY8U5N8_TETOB</name>
<gene>
    <name evidence="3" type="ORF">OEZ85_013211</name>
</gene>
<keyword evidence="1" id="KW-0175">Coiled coil</keyword>
<protein>
    <recommendedName>
        <fullName evidence="5">VASt domain-containing protein</fullName>
    </recommendedName>
</protein>
<feature type="compositionally biased region" description="Low complexity" evidence="2">
    <location>
        <begin position="217"/>
        <end position="235"/>
    </location>
</feature>
<organism evidence="3 4">
    <name type="scientific">Tetradesmus obliquus</name>
    <name type="common">Green alga</name>
    <name type="synonym">Acutodesmus obliquus</name>
    <dbReference type="NCBI Taxonomy" id="3088"/>
    <lineage>
        <taxon>Eukaryota</taxon>
        <taxon>Viridiplantae</taxon>
        <taxon>Chlorophyta</taxon>
        <taxon>core chlorophytes</taxon>
        <taxon>Chlorophyceae</taxon>
        <taxon>CS clade</taxon>
        <taxon>Sphaeropleales</taxon>
        <taxon>Scenedesmaceae</taxon>
        <taxon>Tetradesmus</taxon>
    </lineage>
</organism>
<feature type="region of interest" description="Disordered" evidence="2">
    <location>
        <begin position="419"/>
        <end position="451"/>
    </location>
</feature>
<proteinExistence type="predicted"/>
<dbReference type="PANTHER" id="PTHR46007">
    <property type="entry name" value="MEDIATOR OF RNA POLYMERASE II TRANSCRIPTION SUBUNIT 12"/>
    <property type="match status" value="1"/>
</dbReference>
<feature type="coiled-coil region" evidence="1">
    <location>
        <begin position="289"/>
        <end position="323"/>
    </location>
</feature>
<evidence type="ECO:0000313" key="3">
    <source>
        <dbReference type="EMBL" id="WIA16535.1"/>
    </source>
</evidence>
<feature type="region of interest" description="Disordered" evidence="2">
    <location>
        <begin position="692"/>
        <end position="714"/>
    </location>
</feature>
<evidence type="ECO:0000256" key="2">
    <source>
        <dbReference type="SAM" id="MobiDB-lite"/>
    </source>
</evidence>
<reference evidence="3 4" key="1">
    <citation type="submission" date="2023-05" db="EMBL/GenBank/DDBJ databases">
        <title>A 100% complete, gapless, phased diploid assembly of the Scenedesmus obliquus UTEX 3031 genome.</title>
        <authorList>
            <person name="Biondi T.C."/>
            <person name="Hanschen E.R."/>
            <person name="Kwon T."/>
            <person name="Eng W."/>
            <person name="Kruse C.P.S."/>
            <person name="Koehler S.I."/>
            <person name="Kunde Y."/>
            <person name="Gleasner C.D."/>
            <person name="You Mak K.T."/>
            <person name="Polle J."/>
            <person name="Hovde B.T."/>
            <person name="Starkenburg S.R."/>
        </authorList>
    </citation>
    <scope>NUCLEOTIDE SEQUENCE [LARGE SCALE GENOMIC DNA]</scope>
    <source>
        <strain evidence="3 4">DOE0152z</strain>
    </source>
</reference>